<protein>
    <recommendedName>
        <fullName evidence="1">SGNH hydrolase-type esterase domain-containing protein</fullName>
    </recommendedName>
</protein>
<dbReference type="Proteomes" id="UP000001306">
    <property type="component" value="Chromosome"/>
</dbReference>
<accession>Q6AE96</accession>
<name>Q6AE96_LEIXX</name>
<dbReference type="EMBL" id="AE016822">
    <property type="protein sequence ID" value="AAT89300.1"/>
    <property type="molecule type" value="Genomic_DNA"/>
</dbReference>
<dbReference type="Pfam" id="PF13472">
    <property type="entry name" value="Lipase_GDSL_2"/>
    <property type="match status" value="1"/>
</dbReference>
<reference evidence="2 3" key="1">
    <citation type="journal article" date="2004" name="Mol. Plant Microbe Interact.">
        <title>The genome sequence of the Gram-positive sugarcane pathogen Leifsonia xyli subsp. xyli.</title>
        <authorList>
            <person name="Monteiro-Vitorello C.B."/>
            <person name="Camargo L.E.A."/>
            <person name="Van Sluys M.A."/>
            <person name="Kitajima J.P."/>
            <person name="Truffi D."/>
            <person name="do Amaral A.M."/>
            <person name="Harakava R."/>
            <person name="de Oliveira J.C.F."/>
            <person name="Wood D."/>
            <person name="de Oliveira M.C."/>
            <person name="Miyaki C.Y."/>
            <person name="Takita M.A."/>
            <person name="da Silva A.C.R."/>
            <person name="Furlan L.R."/>
            <person name="Carraro D.M."/>
            <person name="Camarotte G."/>
            <person name="Almeida N.F. Jr."/>
            <person name="Carrer H."/>
            <person name="Coutinho L.L."/>
            <person name="El-Dorry H.A."/>
            <person name="Ferro M.I.T."/>
            <person name="Gagliardi P.R."/>
            <person name="Giglioti E."/>
            <person name="Goldman M.H.S."/>
            <person name="Goldman G.H."/>
            <person name="Kimura E.T."/>
            <person name="Ferro E.S."/>
            <person name="Kuramae E.E."/>
            <person name="Lemos E.G.M."/>
            <person name="Lemos M.V.F."/>
            <person name="Mauro S.M.Z."/>
            <person name="Machado M.A."/>
            <person name="Marino C.L."/>
            <person name="Menck C.F."/>
            <person name="Nunes L.R."/>
            <person name="Oliveira R.C."/>
            <person name="Pereira G.G."/>
            <person name="Siqueira W."/>
            <person name="de Souza A.A."/>
            <person name="Tsai S.M."/>
            <person name="Zanca A.S."/>
            <person name="Simpson A.J.G."/>
            <person name="Brumbley S.M."/>
            <person name="Setubal J.C."/>
        </authorList>
    </citation>
    <scope>NUCLEOTIDE SEQUENCE [LARGE SCALE GENOMIC DNA]</scope>
    <source>
        <strain evidence="2 3">CTCB07</strain>
    </source>
</reference>
<evidence type="ECO:0000313" key="3">
    <source>
        <dbReference type="Proteomes" id="UP000001306"/>
    </source>
</evidence>
<dbReference type="HOGENOM" id="CLU_1374827_0_0_11"/>
<evidence type="ECO:0000259" key="1">
    <source>
        <dbReference type="Pfam" id="PF13472"/>
    </source>
</evidence>
<dbReference type="AlphaFoldDB" id="Q6AE96"/>
<dbReference type="CDD" id="cd00229">
    <property type="entry name" value="SGNH_hydrolase"/>
    <property type="match status" value="1"/>
</dbReference>
<dbReference type="InterPro" id="IPR013830">
    <property type="entry name" value="SGNH_hydro"/>
</dbReference>
<dbReference type="STRING" id="281090.Lxx14920"/>
<dbReference type="eggNOG" id="COG2755">
    <property type="taxonomic scope" value="Bacteria"/>
</dbReference>
<proteinExistence type="predicted"/>
<dbReference type="SUPFAM" id="SSF52266">
    <property type="entry name" value="SGNH hydrolase"/>
    <property type="match status" value="1"/>
</dbReference>
<gene>
    <name evidence="2" type="ordered locus">Lxx14920</name>
</gene>
<evidence type="ECO:0000313" key="2">
    <source>
        <dbReference type="EMBL" id="AAT89300.1"/>
    </source>
</evidence>
<sequence length="190" mass="19742">MWLLGDARSRSGRRPHAVIGDSIESGLGVEPSEAWPALVAADLRWELDNLSVAGSGFVTRGDGDEDYTAQIERAIATKAQIVLIGASDNDLGQDIDEVSAAMTAVVGRLKKALPGAQLIGFSALSGAVGDDQLAPLDSALKSVVTGAGGEWLNLGQPYRGVNGRVQDDGEHPTVAGQQAIASVVLERLDD</sequence>
<dbReference type="Gene3D" id="3.40.50.1110">
    <property type="entry name" value="SGNH hydrolase"/>
    <property type="match status" value="1"/>
</dbReference>
<organism evidence="2 3">
    <name type="scientific">Leifsonia xyli subsp. xyli (strain CTCB07)</name>
    <dbReference type="NCBI Taxonomy" id="281090"/>
    <lineage>
        <taxon>Bacteria</taxon>
        <taxon>Bacillati</taxon>
        <taxon>Actinomycetota</taxon>
        <taxon>Actinomycetes</taxon>
        <taxon>Micrococcales</taxon>
        <taxon>Microbacteriaceae</taxon>
        <taxon>Leifsonia</taxon>
    </lineage>
</organism>
<dbReference type="KEGG" id="lxx:Lxx14920"/>
<dbReference type="InterPro" id="IPR036514">
    <property type="entry name" value="SGNH_hydro_sf"/>
</dbReference>
<feature type="domain" description="SGNH hydrolase-type esterase" evidence="1">
    <location>
        <begin position="18"/>
        <end position="179"/>
    </location>
</feature>
<keyword evidence="3" id="KW-1185">Reference proteome</keyword>